<reference evidence="2 3" key="1">
    <citation type="journal article" date="2018" name="Cell">
        <title>The Chara Genome: Secondary Complexity and Implications for Plant Terrestrialization.</title>
        <authorList>
            <person name="Nishiyama T."/>
            <person name="Sakayama H."/>
            <person name="Vries J.D."/>
            <person name="Buschmann H."/>
            <person name="Saint-Marcoux D."/>
            <person name="Ullrich K.K."/>
            <person name="Haas F.B."/>
            <person name="Vanderstraeten L."/>
            <person name="Becker D."/>
            <person name="Lang D."/>
            <person name="Vosolsobe S."/>
            <person name="Rombauts S."/>
            <person name="Wilhelmsson P.K.I."/>
            <person name="Janitza P."/>
            <person name="Kern R."/>
            <person name="Heyl A."/>
            <person name="Rumpler F."/>
            <person name="Villalobos L.I.A.C."/>
            <person name="Clay J.M."/>
            <person name="Skokan R."/>
            <person name="Toyoda A."/>
            <person name="Suzuki Y."/>
            <person name="Kagoshima H."/>
            <person name="Schijlen E."/>
            <person name="Tajeshwar N."/>
            <person name="Catarino B."/>
            <person name="Hetherington A.J."/>
            <person name="Saltykova A."/>
            <person name="Bonnot C."/>
            <person name="Breuninger H."/>
            <person name="Symeonidi A."/>
            <person name="Radhakrishnan G.V."/>
            <person name="Van Nieuwerburgh F."/>
            <person name="Deforce D."/>
            <person name="Chang C."/>
            <person name="Karol K.G."/>
            <person name="Hedrich R."/>
            <person name="Ulvskov P."/>
            <person name="Glockner G."/>
            <person name="Delwiche C.F."/>
            <person name="Petrasek J."/>
            <person name="Van de Peer Y."/>
            <person name="Friml J."/>
            <person name="Beilby M."/>
            <person name="Dolan L."/>
            <person name="Kohara Y."/>
            <person name="Sugano S."/>
            <person name="Fujiyama A."/>
            <person name="Delaux P.-M."/>
            <person name="Quint M."/>
            <person name="TheiBen G."/>
            <person name="Hagemann M."/>
            <person name="Harholt J."/>
            <person name="Dunand C."/>
            <person name="Zachgo S."/>
            <person name="Langdale J."/>
            <person name="Maumus F."/>
            <person name="Straeten D.V.D."/>
            <person name="Gould S.B."/>
            <person name="Rensing S.A."/>
        </authorList>
    </citation>
    <scope>NUCLEOTIDE SEQUENCE [LARGE SCALE GENOMIC DNA]</scope>
    <source>
        <strain evidence="2 3">S276</strain>
    </source>
</reference>
<name>A0A388JUQ1_CHABU</name>
<dbReference type="Gramene" id="GBG61534">
    <property type="protein sequence ID" value="GBG61534"/>
    <property type="gene ID" value="CBR_g22331"/>
</dbReference>
<sequence length="152" mass="15883">MMSRRTPGGRSHLPGAQGTQDVPASLPTPNVADITASSLASMALPNITNLTSIAASGISKDDGCSQGIAEARQYCGLENAHEDCTTRCQRSLENVKNCTAAQSNPDFTVFYKKCHIIETNVNSGSVICGRLVFAATLSVLGAVTATGFGQYL</sequence>
<organism evidence="2 3">
    <name type="scientific">Chara braunii</name>
    <name type="common">Braun's stonewort</name>
    <dbReference type="NCBI Taxonomy" id="69332"/>
    <lineage>
        <taxon>Eukaryota</taxon>
        <taxon>Viridiplantae</taxon>
        <taxon>Streptophyta</taxon>
        <taxon>Charophyceae</taxon>
        <taxon>Charales</taxon>
        <taxon>Characeae</taxon>
        <taxon>Chara</taxon>
    </lineage>
</organism>
<evidence type="ECO:0000313" key="2">
    <source>
        <dbReference type="EMBL" id="GBG61534.1"/>
    </source>
</evidence>
<dbReference type="Proteomes" id="UP000265515">
    <property type="component" value="Unassembled WGS sequence"/>
</dbReference>
<gene>
    <name evidence="2" type="ORF">CBR_g22331</name>
</gene>
<comment type="caution">
    <text evidence="2">The sequence shown here is derived from an EMBL/GenBank/DDBJ whole genome shotgun (WGS) entry which is preliminary data.</text>
</comment>
<dbReference type="EMBL" id="BFEA01000021">
    <property type="protein sequence ID" value="GBG61534.1"/>
    <property type="molecule type" value="Genomic_DNA"/>
</dbReference>
<evidence type="ECO:0000256" key="1">
    <source>
        <dbReference type="SAM" id="MobiDB-lite"/>
    </source>
</evidence>
<proteinExistence type="predicted"/>
<accession>A0A388JUQ1</accession>
<dbReference type="AlphaFoldDB" id="A0A388JUQ1"/>
<keyword evidence="3" id="KW-1185">Reference proteome</keyword>
<protein>
    <submittedName>
        <fullName evidence="2">Uncharacterized protein</fullName>
    </submittedName>
</protein>
<evidence type="ECO:0000313" key="3">
    <source>
        <dbReference type="Proteomes" id="UP000265515"/>
    </source>
</evidence>
<feature type="region of interest" description="Disordered" evidence="1">
    <location>
        <begin position="1"/>
        <end position="29"/>
    </location>
</feature>